<sequence>MLCGNLGCSAVTLRCSAVILRCSAVTLRYSAVTCYALRELSGCNTWSLDG</sequence>
<accession>A0ABN9CUD4</accession>
<evidence type="ECO:0000256" key="1">
    <source>
        <dbReference type="SAM" id="SignalP"/>
    </source>
</evidence>
<evidence type="ECO:0000313" key="3">
    <source>
        <dbReference type="Proteomes" id="UP001162483"/>
    </source>
</evidence>
<feature type="chain" id="PRO_5046458355" evidence="1">
    <location>
        <begin position="18"/>
        <end position="50"/>
    </location>
</feature>
<protein>
    <submittedName>
        <fullName evidence="2">Uncharacterized protein</fullName>
    </submittedName>
</protein>
<dbReference type="Proteomes" id="UP001162483">
    <property type="component" value="Unassembled WGS sequence"/>
</dbReference>
<comment type="caution">
    <text evidence="2">The sequence shown here is derived from an EMBL/GenBank/DDBJ whole genome shotgun (WGS) entry which is preliminary data.</text>
</comment>
<gene>
    <name evidence="2" type="ORF">SPARVUS_LOCUS5653964</name>
</gene>
<feature type="signal peptide" evidence="1">
    <location>
        <begin position="1"/>
        <end position="17"/>
    </location>
</feature>
<reference evidence="2" key="1">
    <citation type="submission" date="2023-05" db="EMBL/GenBank/DDBJ databases">
        <authorList>
            <person name="Stuckert A."/>
        </authorList>
    </citation>
    <scope>NUCLEOTIDE SEQUENCE</scope>
</reference>
<evidence type="ECO:0000313" key="2">
    <source>
        <dbReference type="EMBL" id="CAI9562711.1"/>
    </source>
</evidence>
<dbReference type="EMBL" id="CATNWA010012015">
    <property type="protein sequence ID" value="CAI9562711.1"/>
    <property type="molecule type" value="Genomic_DNA"/>
</dbReference>
<keyword evidence="1" id="KW-0732">Signal</keyword>
<proteinExistence type="predicted"/>
<organism evidence="2 3">
    <name type="scientific">Staurois parvus</name>
    <dbReference type="NCBI Taxonomy" id="386267"/>
    <lineage>
        <taxon>Eukaryota</taxon>
        <taxon>Metazoa</taxon>
        <taxon>Chordata</taxon>
        <taxon>Craniata</taxon>
        <taxon>Vertebrata</taxon>
        <taxon>Euteleostomi</taxon>
        <taxon>Amphibia</taxon>
        <taxon>Batrachia</taxon>
        <taxon>Anura</taxon>
        <taxon>Neobatrachia</taxon>
        <taxon>Ranoidea</taxon>
        <taxon>Ranidae</taxon>
        <taxon>Staurois</taxon>
    </lineage>
</organism>
<name>A0ABN9CUD4_9NEOB</name>
<keyword evidence="3" id="KW-1185">Reference proteome</keyword>